<proteinExistence type="predicted"/>
<feature type="compositionally biased region" description="Basic and acidic residues" evidence="1">
    <location>
        <begin position="41"/>
        <end position="62"/>
    </location>
</feature>
<protein>
    <submittedName>
        <fullName evidence="2">Uncharacterized protein</fullName>
    </submittedName>
</protein>
<dbReference type="KEGG" id="laq:GLA29479_2254"/>
<dbReference type="AlphaFoldDB" id="A0A0S2DWQ7"/>
<dbReference type="EMBL" id="CP011129">
    <property type="protein sequence ID" value="ALN82432.1"/>
    <property type="molecule type" value="Genomic_DNA"/>
</dbReference>
<dbReference type="KEGG" id="lab:LA76x_4321"/>
<evidence type="ECO:0000313" key="3">
    <source>
        <dbReference type="Proteomes" id="UP000060787"/>
    </source>
</evidence>
<evidence type="ECO:0000256" key="1">
    <source>
        <dbReference type="SAM" id="MobiDB-lite"/>
    </source>
</evidence>
<organism evidence="2 3">
    <name type="scientific">Lysobacter antibioticus</name>
    <dbReference type="NCBI Taxonomy" id="84531"/>
    <lineage>
        <taxon>Bacteria</taxon>
        <taxon>Pseudomonadati</taxon>
        <taxon>Pseudomonadota</taxon>
        <taxon>Gammaproteobacteria</taxon>
        <taxon>Lysobacterales</taxon>
        <taxon>Lysobacteraceae</taxon>
        <taxon>Lysobacter</taxon>
    </lineage>
</organism>
<gene>
    <name evidence="2" type="ORF">LA76x_4321</name>
</gene>
<sequence length="89" mass="9511">MLASAGTDNEDLHACSSGGKDNSRRFYALAGGGATAARQTRRSEALGRSGASRDLRPERWSSGRDAATEECVAFERPGFERSRLAPLLP</sequence>
<reference evidence="2 3" key="1">
    <citation type="journal article" date="2015" name="BMC Genomics">
        <title>Comparative genomics and metabolic profiling of the genus Lysobacter.</title>
        <authorList>
            <person name="de Bruijn I."/>
            <person name="Cheng X."/>
            <person name="de Jager V."/>
            <person name="Exposito R.G."/>
            <person name="Watrous J."/>
            <person name="Patel N."/>
            <person name="Postma J."/>
            <person name="Dorrestein P.C."/>
            <person name="Kobayashi D."/>
            <person name="Raaijmakers J.M."/>
        </authorList>
    </citation>
    <scope>NUCLEOTIDE SEQUENCE [LARGE SCALE GENOMIC DNA]</scope>
    <source>
        <strain evidence="2 3">76</strain>
    </source>
</reference>
<name>A0A0S2DWQ7_LYSAN</name>
<dbReference type="Proteomes" id="UP000060787">
    <property type="component" value="Chromosome"/>
</dbReference>
<keyword evidence="3" id="KW-1185">Reference proteome</keyword>
<feature type="region of interest" description="Disordered" evidence="1">
    <location>
        <begin position="1"/>
        <end position="67"/>
    </location>
</feature>
<accession>A0A0S2DWQ7</accession>
<evidence type="ECO:0000313" key="2">
    <source>
        <dbReference type="EMBL" id="ALN82432.1"/>
    </source>
</evidence>